<dbReference type="AlphaFoldDB" id="A0A239HHI1"/>
<evidence type="ECO:0000313" key="1">
    <source>
        <dbReference type="EMBL" id="SNS80876.1"/>
    </source>
</evidence>
<dbReference type="EMBL" id="FZNR01000024">
    <property type="protein sequence ID" value="SNS80876.1"/>
    <property type="molecule type" value="Genomic_DNA"/>
</dbReference>
<evidence type="ECO:0000313" key="2">
    <source>
        <dbReference type="Proteomes" id="UP000198415"/>
    </source>
</evidence>
<sequence>MFDFELTAGQIAAIDALNTGKRGGPEPAAITLETFGRLIPEA</sequence>
<dbReference type="Proteomes" id="UP000198415">
    <property type="component" value="Unassembled WGS sequence"/>
</dbReference>
<organism evidence="1 2">
    <name type="scientific">Actinoplanes regularis</name>
    <dbReference type="NCBI Taxonomy" id="52697"/>
    <lineage>
        <taxon>Bacteria</taxon>
        <taxon>Bacillati</taxon>
        <taxon>Actinomycetota</taxon>
        <taxon>Actinomycetes</taxon>
        <taxon>Micromonosporales</taxon>
        <taxon>Micromonosporaceae</taxon>
        <taxon>Actinoplanes</taxon>
    </lineage>
</organism>
<reference evidence="1 2" key="1">
    <citation type="submission" date="2017-06" db="EMBL/GenBank/DDBJ databases">
        <authorList>
            <person name="Kim H.J."/>
            <person name="Triplett B.A."/>
        </authorList>
    </citation>
    <scope>NUCLEOTIDE SEQUENCE [LARGE SCALE GENOMIC DNA]</scope>
    <source>
        <strain evidence="1 2">DSM 43151</strain>
    </source>
</reference>
<dbReference type="RefSeq" id="WP_275407959.1">
    <property type="nucleotide sequence ID" value="NZ_BOMU01000101.1"/>
</dbReference>
<gene>
    <name evidence="1" type="ORF">SAMN06264365_124113</name>
</gene>
<name>A0A239HHI1_9ACTN</name>
<protein>
    <recommendedName>
        <fullName evidence="3">Aldo/keto reductase family protein</fullName>
    </recommendedName>
</protein>
<accession>A0A239HHI1</accession>
<keyword evidence="2" id="KW-1185">Reference proteome</keyword>
<evidence type="ECO:0008006" key="3">
    <source>
        <dbReference type="Google" id="ProtNLM"/>
    </source>
</evidence>
<proteinExistence type="predicted"/>